<reference evidence="2" key="1">
    <citation type="submission" date="2023-03" db="EMBL/GenBank/DDBJ databases">
        <title>Chromosome-scale reference genome and RAD-based genetic map of yellow starthistle (Centaurea solstitialis) reveal putative structural variation and QTLs associated with invader traits.</title>
        <authorList>
            <person name="Reatini B."/>
            <person name="Cang F.A."/>
            <person name="Jiang Q."/>
            <person name="Mckibben M.T.W."/>
            <person name="Barker M.S."/>
            <person name="Rieseberg L.H."/>
            <person name="Dlugosch K.M."/>
        </authorList>
    </citation>
    <scope>NUCLEOTIDE SEQUENCE</scope>
    <source>
        <strain evidence="2">CAN-66</strain>
        <tissue evidence="2">Leaf</tissue>
    </source>
</reference>
<proteinExistence type="predicted"/>
<evidence type="ECO:0000313" key="2">
    <source>
        <dbReference type="EMBL" id="KAJ9542432.1"/>
    </source>
</evidence>
<gene>
    <name evidence="2" type="ORF">OSB04_028938</name>
</gene>
<comment type="caution">
    <text evidence="2">The sequence shown here is derived from an EMBL/GenBank/DDBJ whole genome shotgun (WGS) entry which is preliminary data.</text>
</comment>
<dbReference type="EMBL" id="JARYMX010000007">
    <property type="protein sequence ID" value="KAJ9542432.1"/>
    <property type="molecule type" value="Genomic_DNA"/>
</dbReference>
<dbReference type="Pfam" id="PF00646">
    <property type="entry name" value="F-box"/>
    <property type="match status" value="2"/>
</dbReference>
<dbReference type="InterPro" id="IPR050796">
    <property type="entry name" value="SCF_F-box_component"/>
</dbReference>
<dbReference type="Gene3D" id="1.20.1280.50">
    <property type="match status" value="1"/>
</dbReference>
<name>A0AA38W147_9ASTR</name>
<sequence>MPPQLSFDIQVEIINRLPVKSLLQFRSVCKAWKSHFIAGYNAPPDQPQHLMITYRSGLENITDGFKEVHLPESLRRAILSISRLRESLVLLEDDINFTTRKQVCNVWMMEHGHQQVFTKLYTVKAPSPDASFFWTIGFRNNGEAIIAVNDDEEDEHMFSQSALVYDPCLEHIKDLGIRGNRGLLNVNSYTESLLLLNHDDGHIAFYFDKPYKQTDNIPQNQNVTSIPLEIELEVLKRLPVKSLIRLTSTCKAWKSMIECSEFIAESAPHSLTIYLCGTKSEIGKKTVCFVDDDTFPQQKFDPTFPSLVQPLYSYDSCQGLLCFYGSLPELDDSKTNMIVLWNPSIRKSIDVVVTNLTKQWSLSNVLGFGVCPYTKDPKIVKITYVDDHENPCQVMVFTIEVRGMEMFI</sequence>
<dbReference type="InterPro" id="IPR001810">
    <property type="entry name" value="F-box_dom"/>
</dbReference>
<accession>A0AA38W147</accession>
<dbReference type="AlphaFoldDB" id="A0AA38W147"/>
<feature type="domain" description="F-box" evidence="1">
    <location>
        <begin position="220"/>
        <end position="266"/>
    </location>
</feature>
<dbReference type="PROSITE" id="PS50181">
    <property type="entry name" value="FBOX"/>
    <property type="match status" value="1"/>
</dbReference>
<protein>
    <recommendedName>
        <fullName evidence="1">F-box domain-containing protein</fullName>
    </recommendedName>
</protein>
<dbReference type="SMART" id="SM00256">
    <property type="entry name" value="FBOX"/>
    <property type="match status" value="2"/>
</dbReference>
<dbReference type="PANTHER" id="PTHR31672:SF10">
    <property type="entry name" value="F-BOX DOMAIN-CONTAINING PROTEIN"/>
    <property type="match status" value="1"/>
</dbReference>
<organism evidence="2 3">
    <name type="scientific">Centaurea solstitialis</name>
    <name type="common">yellow star-thistle</name>
    <dbReference type="NCBI Taxonomy" id="347529"/>
    <lineage>
        <taxon>Eukaryota</taxon>
        <taxon>Viridiplantae</taxon>
        <taxon>Streptophyta</taxon>
        <taxon>Embryophyta</taxon>
        <taxon>Tracheophyta</taxon>
        <taxon>Spermatophyta</taxon>
        <taxon>Magnoliopsida</taxon>
        <taxon>eudicotyledons</taxon>
        <taxon>Gunneridae</taxon>
        <taxon>Pentapetalae</taxon>
        <taxon>asterids</taxon>
        <taxon>campanulids</taxon>
        <taxon>Asterales</taxon>
        <taxon>Asteraceae</taxon>
        <taxon>Carduoideae</taxon>
        <taxon>Cardueae</taxon>
        <taxon>Centaureinae</taxon>
        <taxon>Centaurea</taxon>
    </lineage>
</organism>
<dbReference type="InterPro" id="IPR036047">
    <property type="entry name" value="F-box-like_dom_sf"/>
</dbReference>
<dbReference type="PANTHER" id="PTHR31672">
    <property type="entry name" value="BNACNNG10540D PROTEIN"/>
    <property type="match status" value="1"/>
</dbReference>
<dbReference type="SUPFAM" id="SSF81383">
    <property type="entry name" value="F-box domain"/>
    <property type="match status" value="2"/>
</dbReference>
<evidence type="ECO:0000313" key="3">
    <source>
        <dbReference type="Proteomes" id="UP001172457"/>
    </source>
</evidence>
<dbReference type="Proteomes" id="UP001172457">
    <property type="component" value="Chromosome 7"/>
</dbReference>
<evidence type="ECO:0000259" key="1">
    <source>
        <dbReference type="PROSITE" id="PS50181"/>
    </source>
</evidence>
<keyword evidence="3" id="KW-1185">Reference proteome</keyword>